<dbReference type="STRING" id="879212.DespoDRAFT_01479"/>
<keyword evidence="2" id="KW-1185">Reference proteome</keyword>
<organism evidence="1 2">
    <name type="scientific">Desulfobacter postgatei 2ac9</name>
    <dbReference type="NCBI Taxonomy" id="879212"/>
    <lineage>
        <taxon>Bacteria</taxon>
        <taxon>Pseudomonadati</taxon>
        <taxon>Thermodesulfobacteriota</taxon>
        <taxon>Desulfobacteria</taxon>
        <taxon>Desulfobacterales</taxon>
        <taxon>Desulfobacteraceae</taxon>
        <taxon>Desulfobacter</taxon>
    </lineage>
</organism>
<dbReference type="HOGENOM" id="CLU_054013_0_0_7"/>
<sequence>MKSEGFETVQIQTTSGGTIQIRVRYYRRACDRRNGKRHKGLYAGLALLGIHDRCTLVLAAMVSAWSALLSSFEEVRQVLCDHGVDLNVKVIRKLAYRYAERARVVQQMGLIPLNEKDNLQGRRVVISADGGRTRLREKKRGPKTSKGRGRYHGAWREPKLLIIYVVDAHGKQEKSFTPFIDGGFNDPDGLFQLLESYLESLCIQEADKVLFVADGAHWIWNRVPDLIKALGLNPERVYELLDFYHAVEHLGKVAGLRKSWSAKERKSWVSKQRRFLLKGESETVVQVVQTLCRGRNSKAIKTERDYFVRNRHRLAFPTVKALNLPIGSGAIESSIRRVVNLRLKGPCIFWYRENAEKILMLRSYYKSGRWNCLKQMANSHISLLAA</sequence>
<accession>I5B1Q5</accession>
<dbReference type="AlphaFoldDB" id="I5B1Q5"/>
<evidence type="ECO:0000313" key="1">
    <source>
        <dbReference type="EMBL" id="EIM63418.1"/>
    </source>
</evidence>
<name>I5B1Q5_9BACT</name>
<dbReference type="eggNOG" id="COG3464">
    <property type="taxonomic scope" value="Bacteria"/>
</dbReference>
<evidence type="ECO:0000313" key="2">
    <source>
        <dbReference type="Proteomes" id="UP000005778"/>
    </source>
</evidence>
<evidence type="ECO:0008006" key="3">
    <source>
        <dbReference type="Google" id="ProtNLM"/>
    </source>
</evidence>
<protein>
    <recommendedName>
        <fullName evidence="3">Transposase</fullName>
    </recommendedName>
</protein>
<dbReference type="RefSeq" id="WP_004072479.1">
    <property type="nucleotide sequence ID" value="NZ_CM001488.1"/>
</dbReference>
<gene>
    <name evidence="1" type="ORF">DespoDRAFT_01479</name>
</gene>
<reference evidence="1 2" key="1">
    <citation type="submission" date="2011-09" db="EMBL/GenBank/DDBJ databases">
        <authorList>
            <consortium name="US DOE Joint Genome Institute (JGI-PGF)"/>
            <person name="Lucas S."/>
            <person name="Han J."/>
            <person name="Lapidus A."/>
            <person name="Cheng J.-F."/>
            <person name="Goodwin L."/>
            <person name="Pitluck S."/>
            <person name="Peters L."/>
            <person name="Land M.L."/>
            <person name="Hauser L."/>
            <person name="Orellana R."/>
            <person name="Lovley D."/>
            <person name="Woyke T.J."/>
        </authorList>
    </citation>
    <scope>NUCLEOTIDE SEQUENCE [LARGE SCALE GENOMIC DNA]</scope>
    <source>
        <strain evidence="1 2">2ac9</strain>
    </source>
</reference>
<proteinExistence type="predicted"/>
<dbReference type="OrthoDB" id="237307at2"/>
<dbReference type="Proteomes" id="UP000005778">
    <property type="component" value="Chromosome"/>
</dbReference>
<dbReference type="EMBL" id="CM001488">
    <property type="protein sequence ID" value="EIM63418.1"/>
    <property type="molecule type" value="Genomic_DNA"/>
</dbReference>
<reference evidence="1 2" key="2">
    <citation type="submission" date="2012-02" db="EMBL/GenBank/DDBJ databases">
        <title>Improved High-Quality Draft sequence of Desulfobacter postgatei 2ac9.</title>
        <authorList>
            <consortium name="US DOE Joint Genome Institute"/>
            <person name="Lucas S."/>
            <person name="Han J."/>
            <person name="Lapidus A."/>
            <person name="Cheng J.-F."/>
            <person name="Goodwin L."/>
            <person name="Pitluck S."/>
            <person name="Peters L."/>
            <person name="Ovchinnikova G."/>
            <person name="Held B."/>
            <person name="Detter J.C."/>
            <person name="Han C."/>
            <person name="Tapia R."/>
            <person name="Land M."/>
            <person name="Hauser L."/>
            <person name="Kyrpides N."/>
            <person name="Ivanova N."/>
            <person name="Pagani I."/>
            <person name="Orellana R."/>
            <person name="Lovley D."/>
            <person name="Woyke T."/>
        </authorList>
    </citation>
    <scope>NUCLEOTIDE SEQUENCE [LARGE SCALE GENOMIC DNA]</scope>
    <source>
        <strain evidence="1 2">2ac9</strain>
    </source>
</reference>